<dbReference type="InterPro" id="IPR007227">
    <property type="entry name" value="Cell_shape_determining_MreD"/>
</dbReference>
<gene>
    <name evidence="10" type="primary">mreD</name>
    <name evidence="10" type="ORF">R0137_07100</name>
</gene>
<dbReference type="PANTHER" id="PTHR37484">
    <property type="entry name" value="ROD SHAPE-DETERMINING PROTEIN MRED"/>
    <property type="match status" value="1"/>
</dbReference>
<keyword evidence="3 8" id="KW-1003">Cell membrane</keyword>
<feature type="transmembrane region" description="Helical" evidence="9">
    <location>
        <begin position="38"/>
        <end position="65"/>
    </location>
</feature>
<proteinExistence type="inferred from homology"/>
<dbReference type="InterPro" id="IPR026034">
    <property type="entry name" value="MreD_proteobac"/>
</dbReference>
<feature type="transmembrane region" description="Helical" evidence="9">
    <location>
        <begin position="133"/>
        <end position="151"/>
    </location>
</feature>
<reference evidence="10 11" key="1">
    <citation type="submission" date="2023-10" db="EMBL/GenBank/DDBJ databases">
        <title>Two novel species belonging to the OM43/NOR5 clade.</title>
        <authorList>
            <person name="Park M."/>
        </authorList>
    </citation>
    <scope>NUCLEOTIDE SEQUENCE [LARGE SCALE GENOMIC DNA]</scope>
    <source>
        <strain evidence="10 11">IMCC45268</strain>
    </source>
</reference>
<accession>A0ABZ0IH37</accession>
<dbReference type="Pfam" id="PF04093">
    <property type="entry name" value="MreD"/>
    <property type="match status" value="1"/>
</dbReference>
<evidence type="ECO:0000256" key="5">
    <source>
        <dbReference type="ARBA" id="ARBA00022960"/>
    </source>
</evidence>
<comment type="similarity">
    <text evidence="2 8">Belongs to the MreD family.</text>
</comment>
<comment type="function">
    <text evidence="8">Involved in formation of the rod shape of the cell. May also contribute to regulation of formation of penicillin-binding proteins.</text>
</comment>
<dbReference type="EMBL" id="CP136865">
    <property type="protein sequence ID" value="WOJ98328.1"/>
    <property type="molecule type" value="Genomic_DNA"/>
</dbReference>
<evidence type="ECO:0000256" key="3">
    <source>
        <dbReference type="ARBA" id="ARBA00022475"/>
    </source>
</evidence>
<keyword evidence="11" id="KW-1185">Reference proteome</keyword>
<keyword evidence="7 8" id="KW-0472">Membrane</keyword>
<evidence type="ECO:0000256" key="1">
    <source>
        <dbReference type="ARBA" id="ARBA00004651"/>
    </source>
</evidence>
<evidence type="ECO:0000256" key="9">
    <source>
        <dbReference type="SAM" id="Phobius"/>
    </source>
</evidence>
<organism evidence="10 11">
    <name type="scientific">Congregibacter brevis</name>
    <dbReference type="NCBI Taxonomy" id="3081201"/>
    <lineage>
        <taxon>Bacteria</taxon>
        <taxon>Pseudomonadati</taxon>
        <taxon>Pseudomonadota</taxon>
        <taxon>Gammaproteobacteria</taxon>
        <taxon>Cellvibrionales</taxon>
        <taxon>Halieaceae</taxon>
        <taxon>Congregibacter</taxon>
    </lineage>
</organism>
<dbReference type="RefSeq" id="WP_407329657.1">
    <property type="nucleotide sequence ID" value="NZ_CP136865.1"/>
</dbReference>
<keyword evidence="5 8" id="KW-0133">Cell shape</keyword>
<name>A0ABZ0IH37_9GAMM</name>
<protein>
    <recommendedName>
        <fullName evidence="8">Rod shape-determining protein MreD</fullName>
    </recommendedName>
</protein>
<dbReference type="PIRSF" id="PIRSF018472">
    <property type="entry name" value="MreD_proteobac"/>
    <property type="match status" value="1"/>
</dbReference>
<evidence type="ECO:0000313" key="11">
    <source>
        <dbReference type="Proteomes" id="UP001626549"/>
    </source>
</evidence>
<evidence type="ECO:0000256" key="8">
    <source>
        <dbReference type="PIRNR" id="PIRNR018472"/>
    </source>
</evidence>
<feature type="transmembrane region" description="Helical" evidence="9">
    <location>
        <begin position="103"/>
        <end position="121"/>
    </location>
</feature>
<evidence type="ECO:0000256" key="4">
    <source>
        <dbReference type="ARBA" id="ARBA00022692"/>
    </source>
</evidence>
<dbReference type="Proteomes" id="UP001626549">
    <property type="component" value="Chromosome"/>
</dbReference>
<keyword evidence="4 9" id="KW-0812">Transmembrane</keyword>
<keyword evidence="8" id="KW-0997">Cell inner membrane</keyword>
<sequence>MSERVTAYWVIVASLLFAAVLAVIPLTRSLLWWRPEWILLVLLYWTIALPHRVGLVTALVVGLLVDVMEGAVLGQNMLSLAVVVTLARLMYQRLRVFTLVQQASVVFVFVGLHQLVTQWLQGLQGGAAPGFGFLFPALSTALLWPLLMPVLREVRRSYKVN</sequence>
<evidence type="ECO:0000313" key="10">
    <source>
        <dbReference type="EMBL" id="WOJ98328.1"/>
    </source>
</evidence>
<evidence type="ECO:0000256" key="6">
    <source>
        <dbReference type="ARBA" id="ARBA00022989"/>
    </source>
</evidence>
<comment type="subcellular location">
    <subcellularLocation>
        <location evidence="8">Cell inner membrane</location>
    </subcellularLocation>
    <subcellularLocation>
        <location evidence="1">Cell membrane</location>
        <topology evidence="1">Multi-pass membrane protein</topology>
    </subcellularLocation>
</comment>
<evidence type="ECO:0000256" key="2">
    <source>
        <dbReference type="ARBA" id="ARBA00007776"/>
    </source>
</evidence>
<evidence type="ECO:0000256" key="7">
    <source>
        <dbReference type="ARBA" id="ARBA00023136"/>
    </source>
</evidence>
<dbReference type="NCBIfam" id="TIGR03426">
    <property type="entry name" value="shape_MreD"/>
    <property type="match status" value="1"/>
</dbReference>
<feature type="transmembrane region" description="Helical" evidence="9">
    <location>
        <begin position="6"/>
        <end position="26"/>
    </location>
</feature>
<keyword evidence="6 9" id="KW-1133">Transmembrane helix</keyword>
<dbReference type="PANTHER" id="PTHR37484:SF1">
    <property type="entry name" value="ROD SHAPE-DETERMINING PROTEIN MRED"/>
    <property type="match status" value="1"/>
</dbReference>